<evidence type="ECO:0000313" key="2">
    <source>
        <dbReference type="EMBL" id="XFO69002.1"/>
    </source>
</evidence>
<dbReference type="RefSeq" id="WP_094604530.1">
    <property type="nucleotide sequence ID" value="NZ_CP155573.1"/>
</dbReference>
<accession>A0ABZ3ITK6</accession>
<protein>
    <submittedName>
        <fullName evidence="2">Chaperone protein TorD</fullName>
    </submittedName>
</protein>
<dbReference type="Proteomes" id="UP000216752">
    <property type="component" value="Chromosome"/>
</dbReference>
<dbReference type="Pfam" id="PF02613">
    <property type="entry name" value="Nitrate_red_del"/>
    <property type="match status" value="1"/>
</dbReference>
<name>A0ABZ3ITK6_9FIRM</name>
<evidence type="ECO:0000313" key="3">
    <source>
        <dbReference type="Proteomes" id="UP000216752"/>
    </source>
</evidence>
<dbReference type="InterPro" id="IPR050289">
    <property type="entry name" value="TorD/DmsD_chaperones"/>
</dbReference>
<keyword evidence="3" id="KW-1185">Reference proteome</keyword>
<dbReference type="SUPFAM" id="SSF89155">
    <property type="entry name" value="TorD-like"/>
    <property type="match status" value="1"/>
</dbReference>
<dbReference type="InterPro" id="IPR020945">
    <property type="entry name" value="DMSO/NO3_reduct_chaperone"/>
</dbReference>
<sequence length="211" mass="24607">MAHEIEMTQEVRLKKRIKSCRFFNSVFLTLPDHDFVKQIFALSASDDTESRGMQTIRQYAQKHQLNAVENTLQEIAIDRSRLIRCMSKRGPRPPYESIYVKEPQQNVMGSLNQFYAKLNCGVSETLRESGEQIGVELAFVQLLLEHQLEALKSGDADKVKNYQGILQNFLRQHLGRWASEYAQEMEQYAQTDFYRGIALLLKDFMQQEMEF</sequence>
<proteinExistence type="predicted"/>
<organism evidence="2 3">
    <name type="scientific">Sporomusa silvacetica DSM 10669</name>
    <dbReference type="NCBI Taxonomy" id="1123289"/>
    <lineage>
        <taxon>Bacteria</taxon>
        <taxon>Bacillati</taxon>
        <taxon>Bacillota</taxon>
        <taxon>Negativicutes</taxon>
        <taxon>Selenomonadales</taxon>
        <taxon>Sporomusaceae</taxon>
        <taxon>Sporomusa</taxon>
    </lineage>
</organism>
<keyword evidence="1" id="KW-0143">Chaperone</keyword>
<dbReference type="PANTHER" id="PTHR34227">
    <property type="entry name" value="CHAPERONE PROTEIN YCDY"/>
    <property type="match status" value="1"/>
</dbReference>
<dbReference type="Gene3D" id="1.10.3480.10">
    <property type="entry name" value="TorD-like"/>
    <property type="match status" value="1"/>
</dbReference>
<reference evidence="2" key="1">
    <citation type="submission" date="2024-05" db="EMBL/GenBank/DDBJ databases">
        <title>Isolation and characterization of Sporomusa carbonis sp. nov., a carboxydotrophic hydrogenogen in the genus of Sporomusa isolated from a charcoal burning pile.</title>
        <authorList>
            <person name="Boeer T."/>
            <person name="Rosenbaum F."/>
            <person name="Eysell L."/>
            <person name="Mueller V."/>
            <person name="Daniel R."/>
            <person name="Poehlein A."/>
        </authorList>
    </citation>
    <scope>NUCLEOTIDE SEQUENCE [LARGE SCALE GENOMIC DNA]</scope>
    <source>
        <strain evidence="2">DSM 10669</strain>
    </source>
</reference>
<dbReference type="EMBL" id="CP155573">
    <property type="protein sequence ID" value="XFO69002.1"/>
    <property type="molecule type" value="Genomic_DNA"/>
</dbReference>
<dbReference type="InterPro" id="IPR036411">
    <property type="entry name" value="TorD-like_sf"/>
</dbReference>
<gene>
    <name evidence="2" type="primary">torD_4</name>
    <name evidence="2" type="ORF">SPSIL_052300</name>
</gene>
<evidence type="ECO:0000256" key="1">
    <source>
        <dbReference type="ARBA" id="ARBA00023186"/>
    </source>
</evidence>
<dbReference type="PANTHER" id="PTHR34227:SF1">
    <property type="entry name" value="DIMETHYL SULFOXIDE REDUCTASE CHAPERONE-RELATED"/>
    <property type="match status" value="1"/>
</dbReference>